<dbReference type="GO" id="GO:0005829">
    <property type="term" value="C:cytosol"/>
    <property type="evidence" value="ECO:0007669"/>
    <property type="project" value="TreeGrafter"/>
</dbReference>
<keyword evidence="7" id="KW-0067">ATP-binding</keyword>
<feature type="domain" description="Cytidyltransferase-like" evidence="11">
    <location>
        <begin position="483"/>
        <end position="599"/>
    </location>
</feature>
<dbReference type="InterPro" id="IPR023030">
    <property type="entry name" value="Bifunc_HldE"/>
</dbReference>
<evidence type="ECO:0000313" key="12">
    <source>
        <dbReference type="EMBL" id="VBB69305.1"/>
    </source>
</evidence>
<dbReference type="InterPro" id="IPR004821">
    <property type="entry name" value="Cyt_trans-like"/>
</dbReference>
<comment type="function">
    <text evidence="1">Catalyzes the phosphorylation of D-glycero-D-manno-heptose 7-phosphate at the C-1 position to selectively form D-glycero-beta-D-manno-heptose-1,7-bisphosphate.</text>
</comment>
<gene>
    <name evidence="12" type="ORF">RIEGSTA812A_PEG_778</name>
</gene>
<evidence type="ECO:0000256" key="3">
    <source>
        <dbReference type="ARBA" id="ARBA00022679"/>
    </source>
</evidence>
<dbReference type="GO" id="GO:0033786">
    <property type="term" value="F:heptose-1-phosphate adenylyltransferase activity"/>
    <property type="evidence" value="ECO:0007669"/>
    <property type="project" value="TreeGrafter"/>
</dbReference>
<dbReference type="Gene3D" id="3.40.1190.20">
    <property type="match status" value="1"/>
</dbReference>
<dbReference type="InterPro" id="IPR014729">
    <property type="entry name" value="Rossmann-like_a/b/a_fold"/>
</dbReference>
<dbReference type="EMBL" id="LR026963">
    <property type="protein sequence ID" value="VBB69305.1"/>
    <property type="molecule type" value="Genomic_DNA"/>
</dbReference>
<dbReference type="EC" id="2.7.-.-" evidence="12"/>
<sequence length="616" mass="65944">MLIQYSVKANTGILCSALALLYELSNSYSSAEVSLRHLTYRSCSNRLTVGIESQAGVCLVLSIPQGMGIGFRLSSSCLFQQAQILSYDLVNLVKHSPSLFVPLSLERVGHSHTRIVTKLKLQRRSMLTEPSTLVSLVERLAGSRVLCIGDAMIDRYVCGTVARVSPEAPIPILHIDREISMLGGAGNVVRNLVALGTRPVFVSARGADVEGEELAVLLARHEEVETCLIVDPGRQTPVKTRFVAQAQQLLRADREKVMPLSAGSRNNLLSEAIMALEHVSVVILSDYGKGVLADGVAAELIAAAQGRPILVDPKGAEYSCYRGATLLTPNRRELADATRLPTSSDTEVVTAAQRLIKNYAVAAVLTTRSQDGMTLVHADGTFYHLPAEAREVFDVSGAGDTVVATLAAAMACGASLLEATQLSNSAAGIVVSKVGTAVASAADIVAVLRQQNPSRGGESKVVSLEVALEYVAMWRRHGLKVGFTNGCFDLLHPGHVYLLRYAREKCDKLIVGLNSDASVQRLKGPERPIQPETARAVVLASLMDVDLVVPFSDDTPLVLIAAIRPDVLVKGADYTIETIVGSSLVQEYGGKVLLADDRSIGFRTTTTITRIARTIS</sequence>
<dbReference type="InterPro" id="IPR029056">
    <property type="entry name" value="Ribokinase-like"/>
</dbReference>
<proteinExistence type="inferred from homology"/>
<feature type="domain" description="Carbohydrate kinase PfkB" evidence="10">
    <location>
        <begin position="144"/>
        <end position="438"/>
    </location>
</feature>
<evidence type="ECO:0000259" key="11">
    <source>
        <dbReference type="Pfam" id="PF01467"/>
    </source>
</evidence>
<dbReference type="Pfam" id="PF00294">
    <property type="entry name" value="PfkB"/>
    <property type="match status" value="1"/>
</dbReference>
<reference evidence="12" key="1">
    <citation type="submission" date="2018-10" db="EMBL/GenBank/DDBJ databases">
        <authorList>
            <person name="Gruber-Vodicka H."/>
            <person name="Jaeckle O."/>
        </authorList>
    </citation>
    <scope>NUCLEOTIDE SEQUENCE</scope>
</reference>
<dbReference type="SUPFAM" id="SSF53613">
    <property type="entry name" value="Ribokinase-like"/>
    <property type="match status" value="1"/>
</dbReference>
<keyword evidence="8" id="KW-0511">Multifunctional enzyme</keyword>
<dbReference type="GO" id="GO:0005524">
    <property type="term" value="F:ATP binding"/>
    <property type="evidence" value="ECO:0007669"/>
    <property type="project" value="UniProtKB-KW"/>
</dbReference>
<evidence type="ECO:0000259" key="10">
    <source>
        <dbReference type="Pfam" id="PF00294"/>
    </source>
</evidence>
<name>A0A484H771_9ZZZZ</name>
<evidence type="ECO:0000256" key="8">
    <source>
        <dbReference type="ARBA" id="ARBA00023268"/>
    </source>
</evidence>
<evidence type="ECO:0000256" key="7">
    <source>
        <dbReference type="ARBA" id="ARBA00022840"/>
    </source>
</evidence>
<dbReference type="Pfam" id="PF01467">
    <property type="entry name" value="CTP_transf_like"/>
    <property type="match status" value="1"/>
</dbReference>
<dbReference type="NCBIfam" id="TIGR02198">
    <property type="entry name" value="rfaE_dom_I"/>
    <property type="match status" value="1"/>
</dbReference>
<dbReference type="AlphaFoldDB" id="A0A484H771"/>
<keyword evidence="5" id="KW-0547">Nucleotide-binding</keyword>
<dbReference type="NCBIfam" id="TIGR00125">
    <property type="entry name" value="cyt_tran_rel"/>
    <property type="match status" value="1"/>
</dbReference>
<dbReference type="GO" id="GO:0016773">
    <property type="term" value="F:phosphotransferase activity, alcohol group as acceptor"/>
    <property type="evidence" value="ECO:0007669"/>
    <property type="project" value="InterPro"/>
</dbReference>
<evidence type="ECO:0000256" key="1">
    <source>
        <dbReference type="ARBA" id="ARBA00002319"/>
    </source>
</evidence>
<keyword evidence="4" id="KW-0548">Nucleotidyltransferase</keyword>
<dbReference type="HAMAP" id="MF_01603">
    <property type="entry name" value="HldE"/>
    <property type="match status" value="1"/>
</dbReference>
<evidence type="ECO:0000256" key="6">
    <source>
        <dbReference type="ARBA" id="ARBA00022777"/>
    </source>
</evidence>
<accession>A0A484H771</accession>
<dbReference type="PANTHER" id="PTHR46969:SF1">
    <property type="entry name" value="BIFUNCTIONAL PROTEIN HLDE"/>
    <property type="match status" value="1"/>
</dbReference>
<evidence type="ECO:0000256" key="9">
    <source>
        <dbReference type="ARBA" id="ARBA00023277"/>
    </source>
</evidence>
<keyword evidence="9" id="KW-0119">Carbohydrate metabolism</keyword>
<keyword evidence="6 12" id="KW-0418">Kinase</keyword>
<protein>
    <submittedName>
        <fullName evidence="12">ADP-heptose synthase / D-glycero-beta-D-manno-heptose 7-phosphate kinase</fullName>
        <ecNumber evidence="12">2.7.-.-</ecNumber>
    </submittedName>
</protein>
<dbReference type="PANTHER" id="PTHR46969">
    <property type="entry name" value="BIFUNCTIONAL PROTEIN HLDE"/>
    <property type="match status" value="1"/>
</dbReference>
<comment type="function">
    <text evidence="2">Catalyzes the ADP transfer from ATP to D-glycero-beta-D-manno-heptose 1-phosphate, yielding ADP-D-glycero-beta-D-manno-heptose.</text>
</comment>
<dbReference type="GO" id="GO:0033785">
    <property type="term" value="F:heptose 7-phosphate kinase activity"/>
    <property type="evidence" value="ECO:0007669"/>
    <property type="project" value="TreeGrafter"/>
</dbReference>
<keyword evidence="3 12" id="KW-0808">Transferase</keyword>
<dbReference type="CDD" id="cd01172">
    <property type="entry name" value="RfaE_like"/>
    <property type="match status" value="1"/>
</dbReference>
<evidence type="ECO:0000256" key="5">
    <source>
        <dbReference type="ARBA" id="ARBA00022741"/>
    </source>
</evidence>
<evidence type="ECO:0000256" key="2">
    <source>
        <dbReference type="ARBA" id="ARBA00003753"/>
    </source>
</evidence>
<evidence type="ECO:0000256" key="4">
    <source>
        <dbReference type="ARBA" id="ARBA00022695"/>
    </source>
</evidence>
<dbReference type="SUPFAM" id="SSF52374">
    <property type="entry name" value="Nucleotidylyl transferase"/>
    <property type="match status" value="1"/>
</dbReference>
<dbReference type="Gene3D" id="3.40.50.620">
    <property type="entry name" value="HUPs"/>
    <property type="match status" value="1"/>
</dbReference>
<dbReference type="InterPro" id="IPR011611">
    <property type="entry name" value="PfkB_dom"/>
</dbReference>
<dbReference type="InterPro" id="IPR011913">
    <property type="entry name" value="RfaE_dom_I"/>
</dbReference>
<organism evidence="12">
    <name type="scientific">invertebrate metagenome</name>
    <dbReference type="NCBI Taxonomy" id="1711999"/>
    <lineage>
        <taxon>unclassified sequences</taxon>
        <taxon>metagenomes</taxon>
        <taxon>organismal metagenomes</taxon>
    </lineage>
</organism>